<proteinExistence type="predicted"/>
<accession>A0A2M9G721</accession>
<evidence type="ECO:0000256" key="2">
    <source>
        <dbReference type="SAM" id="Phobius"/>
    </source>
</evidence>
<dbReference type="OrthoDB" id="7357449at2"/>
<dbReference type="EMBL" id="PHIG01000004">
    <property type="protein sequence ID" value="PJK31512.1"/>
    <property type="molecule type" value="Genomic_DNA"/>
</dbReference>
<sequence length="179" mass="18922">MSAAAAETGEKTGARPARAAGGRSTMVMIFAMAGLLMPIAPASFTVVAVYLSPTFIMGCFRGLQAPGAISTVAGFNIAGLLPALYHLWHSGNDFDTALALLFHSEFLVINFAAAGLGLSLLVIAPFIARTWVDIAGQRLLRRAEAERRKLLDEWGEALEQQNKESSSGAKASEKAAARD</sequence>
<feature type="transmembrane region" description="Helical" evidence="2">
    <location>
        <begin position="26"/>
        <end position="51"/>
    </location>
</feature>
<reference evidence="3 4" key="1">
    <citation type="submission" date="2017-11" db="EMBL/GenBank/DDBJ databases">
        <title>Draft genome sequence of Rhizobiales bacterium SY3-13.</title>
        <authorList>
            <person name="Sun C."/>
        </authorList>
    </citation>
    <scope>NUCLEOTIDE SEQUENCE [LARGE SCALE GENOMIC DNA]</scope>
    <source>
        <strain evidence="3 4">SY3-13</strain>
    </source>
</reference>
<dbReference type="Proteomes" id="UP000229498">
    <property type="component" value="Unassembled WGS sequence"/>
</dbReference>
<name>A0A2M9G721_9PROT</name>
<dbReference type="AlphaFoldDB" id="A0A2M9G721"/>
<evidence type="ECO:0008006" key="5">
    <source>
        <dbReference type="Google" id="ProtNLM"/>
    </source>
</evidence>
<evidence type="ECO:0000313" key="4">
    <source>
        <dbReference type="Proteomes" id="UP000229498"/>
    </source>
</evidence>
<comment type="caution">
    <text evidence="3">The sequence shown here is derived from an EMBL/GenBank/DDBJ whole genome shotgun (WGS) entry which is preliminary data.</text>
</comment>
<feature type="transmembrane region" description="Helical" evidence="2">
    <location>
        <begin position="108"/>
        <end position="132"/>
    </location>
</feature>
<evidence type="ECO:0000256" key="1">
    <source>
        <dbReference type="SAM" id="MobiDB-lite"/>
    </source>
</evidence>
<dbReference type="RefSeq" id="WP_109794338.1">
    <property type="nucleotide sequence ID" value="NZ_PHIG01000004.1"/>
</dbReference>
<keyword evidence="2" id="KW-0812">Transmembrane</keyword>
<organism evidence="3 4">
    <name type="scientific">Minwuia thermotolerans</name>
    <dbReference type="NCBI Taxonomy" id="2056226"/>
    <lineage>
        <taxon>Bacteria</taxon>
        <taxon>Pseudomonadati</taxon>
        <taxon>Pseudomonadota</taxon>
        <taxon>Alphaproteobacteria</taxon>
        <taxon>Minwuiales</taxon>
        <taxon>Minwuiaceae</taxon>
        <taxon>Minwuia</taxon>
    </lineage>
</organism>
<keyword evidence="2" id="KW-1133">Transmembrane helix</keyword>
<keyword evidence="4" id="KW-1185">Reference proteome</keyword>
<keyword evidence="2" id="KW-0472">Membrane</keyword>
<gene>
    <name evidence="3" type="ORF">CVT23_00190</name>
</gene>
<feature type="transmembrane region" description="Helical" evidence="2">
    <location>
        <begin position="63"/>
        <end position="88"/>
    </location>
</feature>
<protein>
    <recommendedName>
        <fullName evidence="5">DUF2062 domain-containing protein</fullName>
    </recommendedName>
</protein>
<feature type="region of interest" description="Disordered" evidence="1">
    <location>
        <begin position="159"/>
        <end position="179"/>
    </location>
</feature>
<evidence type="ECO:0000313" key="3">
    <source>
        <dbReference type="EMBL" id="PJK31512.1"/>
    </source>
</evidence>